<dbReference type="PANTHER" id="PTHR12128">
    <property type="entry name" value="DIHYDRODIPICOLINATE SYNTHASE"/>
    <property type="match status" value="1"/>
</dbReference>
<dbReference type="SMART" id="SM01130">
    <property type="entry name" value="DHDPS"/>
    <property type="match status" value="1"/>
</dbReference>
<dbReference type="EC" id="4.3.3.7" evidence="5"/>
<organism evidence="5 6">
    <name type="scientific">Acetatifactor muris</name>
    <dbReference type="NCBI Taxonomy" id="879566"/>
    <lineage>
        <taxon>Bacteria</taxon>
        <taxon>Bacillati</taxon>
        <taxon>Bacillota</taxon>
        <taxon>Clostridia</taxon>
        <taxon>Lachnospirales</taxon>
        <taxon>Lachnospiraceae</taxon>
        <taxon>Acetatifactor</taxon>
    </lineage>
</organism>
<proteinExistence type="inferred from homology"/>
<evidence type="ECO:0000313" key="6">
    <source>
        <dbReference type="Proteomes" id="UP000236311"/>
    </source>
</evidence>
<reference evidence="5 6" key="1">
    <citation type="submission" date="2018-01" db="EMBL/GenBank/DDBJ databases">
        <authorList>
            <person name="Gaut B.S."/>
            <person name="Morton B.R."/>
            <person name="Clegg M.T."/>
            <person name="Duvall M.R."/>
        </authorList>
    </citation>
    <scope>NUCLEOTIDE SEQUENCE [LARGE SCALE GENOMIC DNA]</scope>
    <source>
        <strain evidence="5">GP69</strain>
    </source>
</reference>
<dbReference type="Proteomes" id="UP000236311">
    <property type="component" value="Unassembled WGS sequence"/>
</dbReference>
<dbReference type="SUPFAM" id="SSF51569">
    <property type="entry name" value="Aldolase"/>
    <property type="match status" value="1"/>
</dbReference>
<evidence type="ECO:0000256" key="3">
    <source>
        <dbReference type="PIRNR" id="PIRNR001365"/>
    </source>
</evidence>
<dbReference type="GO" id="GO:0008840">
    <property type="term" value="F:4-hydroxy-tetrahydrodipicolinate synthase activity"/>
    <property type="evidence" value="ECO:0007669"/>
    <property type="project" value="UniProtKB-EC"/>
</dbReference>
<dbReference type="InterPro" id="IPR002220">
    <property type="entry name" value="DapA-like"/>
</dbReference>
<comment type="similarity">
    <text evidence="1 3">Belongs to the DapA family.</text>
</comment>
<name>A0A2K4ZDK8_9FIRM</name>
<accession>A0A2K4ZDK8</accession>
<evidence type="ECO:0000256" key="1">
    <source>
        <dbReference type="ARBA" id="ARBA00007592"/>
    </source>
</evidence>
<sequence length="333" mass="38085">MKNKKTCFNDVLYQRSCHADREKGEVMDIKKFPGGVWPVMLTPFRPDGEVDYEGLRRLTDWYIEKGSKGLFAVCQSSEMFFLEMEERLEIARAVVECAAGRVPVIACGNIADKEAERIEEANLMAQTGVDAVILVTNSFAEAEEGDAVWMERCERFLKEIREDIPLGFYECPYPYKRLISLDNLKKCAETGRFYFLKDTCCDLRLIKQRLTAVNGTKLKIYNANSATLLDSLLCGVHGFSGVMANFHTDLYAYLCSHMKDEGIRLLQDYLTVAAWAECKYYPANAKYFLQKCEKLPVDVYCRKLDGKDMNDTLRSEMEMFCELTGMVKAHYGL</sequence>
<evidence type="ECO:0000313" key="5">
    <source>
        <dbReference type="EMBL" id="SOY28548.1"/>
    </source>
</evidence>
<dbReference type="PIRSF" id="PIRSF001365">
    <property type="entry name" value="DHDPS"/>
    <property type="match status" value="1"/>
</dbReference>
<protein>
    <submittedName>
        <fullName evidence="5">4-hydroxy-tetrahydrodipicolinate synthase</fullName>
        <ecNumber evidence="5">4.3.3.7</ecNumber>
    </submittedName>
</protein>
<dbReference type="Gene3D" id="3.20.20.70">
    <property type="entry name" value="Aldolase class I"/>
    <property type="match status" value="1"/>
</dbReference>
<dbReference type="AlphaFoldDB" id="A0A2K4ZDK8"/>
<evidence type="ECO:0000256" key="2">
    <source>
        <dbReference type="ARBA" id="ARBA00023239"/>
    </source>
</evidence>
<feature type="active site" description="Schiff-base intermediate with substrate" evidence="4">
    <location>
        <position position="197"/>
    </location>
</feature>
<feature type="active site" description="Proton donor/acceptor" evidence="4">
    <location>
        <position position="169"/>
    </location>
</feature>
<evidence type="ECO:0000256" key="4">
    <source>
        <dbReference type="PIRSR" id="PIRSR001365-1"/>
    </source>
</evidence>
<keyword evidence="6" id="KW-1185">Reference proteome</keyword>
<dbReference type="InterPro" id="IPR013785">
    <property type="entry name" value="Aldolase_TIM"/>
</dbReference>
<gene>
    <name evidence="5" type="primary">dapA_1</name>
    <name evidence="5" type="ORF">AMURIS_01258</name>
</gene>
<dbReference type="EMBL" id="OFSM01000005">
    <property type="protein sequence ID" value="SOY28548.1"/>
    <property type="molecule type" value="Genomic_DNA"/>
</dbReference>
<dbReference type="CDD" id="cd00408">
    <property type="entry name" value="DHDPS-like"/>
    <property type="match status" value="1"/>
</dbReference>
<keyword evidence="2 3" id="KW-0456">Lyase</keyword>
<dbReference type="PANTHER" id="PTHR12128:SF66">
    <property type="entry name" value="4-HYDROXY-2-OXOGLUTARATE ALDOLASE, MITOCHONDRIAL"/>
    <property type="match status" value="1"/>
</dbReference>
<dbReference type="Pfam" id="PF00701">
    <property type="entry name" value="DHDPS"/>
    <property type="match status" value="1"/>
</dbReference>